<dbReference type="RefSeq" id="XP_051443261.1">
    <property type="nucleotide sequence ID" value="XM_051590157.1"/>
</dbReference>
<sequence length="61" mass="7048">MPRTCFKAAMFMVWLAGWFLVMIASPSSWVVFVPDLKIAVCRLTFMDWADLLSQTTFLDQL</sequence>
<protein>
    <submittedName>
        <fullName evidence="1">Uncharacterized protein</fullName>
    </submittedName>
</protein>
<comment type="caution">
    <text evidence="1">The sequence shown here is derived from an EMBL/GenBank/DDBJ whole genome shotgun (WGS) entry which is preliminary data.</text>
</comment>
<proteinExistence type="predicted"/>
<evidence type="ECO:0000313" key="1">
    <source>
        <dbReference type="EMBL" id="KAI8578257.1"/>
    </source>
</evidence>
<name>A0AAD5E7C2_UMBRA</name>
<evidence type="ECO:0000313" key="2">
    <source>
        <dbReference type="Proteomes" id="UP001206595"/>
    </source>
</evidence>
<dbReference type="GeneID" id="75915501"/>
<keyword evidence="2" id="KW-1185">Reference proteome</keyword>
<accession>A0AAD5E7C2</accession>
<reference evidence="1" key="2">
    <citation type="journal article" date="2022" name="Proc. Natl. Acad. Sci. U.S.A.">
        <title>Diploid-dominant life cycles characterize the early evolution of Fungi.</title>
        <authorList>
            <person name="Amses K.R."/>
            <person name="Simmons D.R."/>
            <person name="Longcore J.E."/>
            <person name="Mondo S.J."/>
            <person name="Seto K."/>
            <person name="Jeronimo G.H."/>
            <person name="Bonds A.E."/>
            <person name="Quandt C.A."/>
            <person name="Davis W.J."/>
            <person name="Chang Y."/>
            <person name="Federici B.A."/>
            <person name="Kuo A."/>
            <person name="LaButti K."/>
            <person name="Pangilinan J."/>
            <person name="Andreopoulos W."/>
            <person name="Tritt A."/>
            <person name="Riley R."/>
            <person name="Hundley H."/>
            <person name="Johnson J."/>
            <person name="Lipzen A."/>
            <person name="Barry K."/>
            <person name="Lang B.F."/>
            <person name="Cuomo C.A."/>
            <person name="Buchler N.E."/>
            <person name="Grigoriev I.V."/>
            <person name="Spatafora J.W."/>
            <person name="Stajich J.E."/>
            <person name="James T.Y."/>
        </authorList>
    </citation>
    <scope>NUCLEOTIDE SEQUENCE</scope>
    <source>
        <strain evidence="1">AG</strain>
    </source>
</reference>
<reference evidence="1" key="1">
    <citation type="submission" date="2021-06" db="EMBL/GenBank/DDBJ databases">
        <authorList>
            <consortium name="DOE Joint Genome Institute"/>
            <person name="Mondo S.J."/>
            <person name="Amses K.R."/>
            <person name="Simmons D.R."/>
            <person name="Longcore J.E."/>
            <person name="Seto K."/>
            <person name="Alves G.H."/>
            <person name="Bonds A.E."/>
            <person name="Quandt C.A."/>
            <person name="Davis W.J."/>
            <person name="Chang Y."/>
            <person name="Letcher P.M."/>
            <person name="Powell M.J."/>
            <person name="Kuo A."/>
            <person name="Labutti K."/>
            <person name="Pangilinan J."/>
            <person name="Andreopoulos W."/>
            <person name="Tritt A."/>
            <person name="Riley R."/>
            <person name="Hundley H."/>
            <person name="Johnson J."/>
            <person name="Lipzen A."/>
            <person name="Barry K."/>
            <person name="Berbee M.L."/>
            <person name="Buchler N.E."/>
            <person name="Grigoriev I.V."/>
            <person name="Spatafora J.W."/>
            <person name="Stajich J.E."/>
            <person name="James T.Y."/>
        </authorList>
    </citation>
    <scope>NUCLEOTIDE SEQUENCE</scope>
    <source>
        <strain evidence="1">AG</strain>
    </source>
</reference>
<dbReference type="EMBL" id="MU620931">
    <property type="protein sequence ID" value="KAI8578257.1"/>
    <property type="molecule type" value="Genomic_DNA"/>
</dbReference>
<dbReference type="Proteomes" id="UP001206595">
    <property type="component" value="Unassembled WGS sequence"/>
</dbReference>
<gene>
    <name evidence="1" type="ORF">K450DRAFT_247979</name>
</gene>
<organism evidence="1 2">
    <name type="scientific">Umbelopsis ramanniana AG</name>
    <dbReference type="NCBI Taxonomy" id="1314678"/>
    <lineage>
        <taxon>Eukaryota</taxon>
        <taxon>Fungi</taxon>
        <taxon>Fungi incertae sedis</taxon>
        <taxon>Mucoromycota</taxon>
        <taxon>Mucoromycotina</taxon>
        <taxon>Umbelopsidomycetes</taxon>
        <taxon>Umbelopsidales</taxon>
        <taxon>Umbelopsidaceae</taxon>
        <taxon>Umbelopsis</taxon>
    </lineage>
</organism>
<dbReference type="AlphaFoldDB" id="A0AAD5E7C2"/>